<proteinExistence type="predicted"/>
<reference evidence="1 2" key="1">
    <citation type="submission" date="2013-01" db="EMBL/GenBank/DDBJ databases">
        <authorList>
            <person name="Harkins D.M."/>
            <person name="Durkin A.S."/>
            <person name="Brinkac L.M."/>
            <person name="Haft D.H."/>
            <person name="Selengut J.D."/>
            <person name="Sanka R."/>
            <person name="DePew J."/>
            <person name="Purushe J."/>
            <person name="Matthias M.A."/>
            <person name="Vinetz J.M."/>
            <person name="Sutton G.G."/>
            <person name="Nierman W.C."/>
            <person name="Fouts D.E."/>
        </authorList>
    </citation>
    <scope>NUCLEOTIDE SEQUENCE [LARGE SCALE GENOMIC DNA]</scope>
    <source>
        <strain evidence="1 2">ZUN142</strain>
    </source>
</reference>
<comment type="caution">
    <text evidence="1">The sequence shown here is derived from an EMBL/GenBank/DDBJ whole genome shotgun (WGS) entry which is preliminary data.</text>
</comment>
<organism evidence="1 2">
    <name type="scientific">Leptospira noguchii serovar Autumnalis str. ZUN142</name>
    <dbReference type="NCBI Taxonomy" id="1085540"/>
    <lineage>
        <taxon>Bacteria</taxon>
        <taxon>Pseudomonadati</taxon>
        <taxon>Spirochaetota</taxon>
        <taxon>Spirochaetia</taxon>
        <taxon>Leptospirales</taxon>
        <taxon>Leptospiraceae</taxon>
        <taxon>Leptospira</taxon>
    </lineage>
</organism>
<gene>
    <name evidence="1" type="ORF">LEP1GSC186_3163</name>
</gene>
<dbReference type="AlphaFoldDB" id="M6U8S3"/>
<name>M6U8S3_9LEPT</name>
<evidence type="ECO:0000313" key="2">
    <source>
        <dbReference type="Proteomes" id="UP000012153"/>
    </source>
</evidence>
<dbReference type="EMBL" id="AHOP02000026">
    <property type="protein sequence ID" value="EMO40900.1"/>
    <property type="molecule type" value="Genomic_DNA"/>
</dbReference>
<evidence type="ECO:0000313" key="1">
    <source>
        <dbReference type="EMBL" id="EMO40900.1"/>
    </source>
</evidence>
<protein>
    <submittedName>
        <fullName evidence="1">Uncharacterized protein</fullName>
    </submittedName>
</protein>
<accession>M6U8S3</accession>
<dbReference type="Proteomes" id="UP000012153">
    <property type="component" value="Unassembled WGS sequence"/>
</dbReference>
<sequence length="39" mass="4680">MTGFVCVLHLEVLLQNRKTNLDDWSYRKIFVFVSKDSNY</sequence>